<evidence type="ECO:0000313" key="4">
    <source>
        <dbReference type="EnsemblMetazoa" id="ASIC015629-PA"/>
    </source>
</evidence>
<keyword evidence="5" id="KW-1185">Reference proteome</keyword>
<accession>A0A084WAY9</accession>
<feature type="compositionally biased region" description="Basic and acidic residues" evidence="1">
    <location>
        <begin position="122"/>
        <end position="151"/>
    </location>
</feature>
<feature type="transmembrane region" description="Helical" evidence="2">
    <location>
        <begin position="65"/>
        <end position="85"/>
    </location>
</feature>
<keyword evidence="2" id="KW-1133">Transmembrane helix</keyword>
<sequence length="151" mass="16769">MPRWRRIYSFISFYFSSSDGSLTLLSLAITRNPGVPATPRCTQRPKRSRSSKYHKANGRFRVPSVVQVSLTFFPVNVVIVVVAPFHSSARAPCSFAPTAKVVGGSGSISSSEVQTLNPRIRSARERAREVERDGEKRCTAKQRSDDHTGEK</sequence>
<gene>
    <name evidence="3" type="ORF">ZHAS_00015629</name>
</gene>
<evidence type="ECO:0000256" key="2">
    <source>
        <dbReference type="SAM" id="Phobius"/>
    </source>
</evidence>
<dbReference type="AlphaFoldDB" id="A0A084WAY9"/>
<proteinExistence type="predicted"/>
<protein>
    <submittedName>
        <fullName evidence="3 4">Uncharacterized protein</fullName>
    </submittedName>
</protein>
<feature type="region of interest" description="Disordered" evidence="1">
    <location>
        <begin position="102"/>
        <end position="151"/>
    </location>
</feature>
<dbReference type="Proteomes" id="UP000030765">
    <property type="component" value="Unassembled WGS sequence"/>
</dbReference>
<evidence type="ECO:0000313" key="5">
    <source>
        <dbReference type="Proteomes" id="UP000030765"/>
    </source>
</evidence>
<reference evidence="3 5" key="1">
    <citation type="journal article" date="2014" name="BMC Genomics">
        <title>Genome sequence of Anopheles sinensis provides insight into genetics basis of mosquito competence for malaria parasites.</title>
        <authorList>
            <person name="Zhou D."/>
            <person name="Zhang D."/>
            <person name="Ding G."/>
            <person name="Shi L."/>
            <person name="Hou Q."/>
            <person name="Ye Y."/>
            <person name="Xu Y."/>
            <person name="Zhou H."/>
            <person name="Xiong C."/>
            <person name="Li S."/>
            <person name="Yu J."/>
            <person name="Hong S."/>
            <person name="Yu X."/>
            <person name="Zou P."/>
            <person name="Chen C."/>
            <person name="Chang X."/>
            <person name="Wang W."/>
            <person name="Lv Y."/>
            <person name="Sun Y."/>
            <person name="Ma L."/>
            <person name="Shen B."/>
            <person name="Zhu C."/>
        </authorList>
    </citation>
    <scope>NUCLEOTIDE SEQUENCE [LARGE SCALE GENOMIC DNA]</scope>
</reference>
<dbReference type="EMBL" id="KE525331">
    <property type="protein sequence ID" value="KFB47383.1"/>
    <property type="molecule type" value="Genomic_DNA"/>
</dbReference>
<organism evidence="3">
    <name type="scientific">Anopheles sinensis</name>
    <name type="common">Mosquito</name>
    <dbReference type="NCBI Taxonomy" id="74873"/>
    <lineage>
        <taxon>Eukaryota</taxon>
        <taxon>Metazoa</taxon>
        <taxon>Ecdysozoa</taxon>
        <taxon>Arthropoda</taxon>
        <taxon>Hexapoda</taxon>
        <taxon>Insecta</taxon>
        <taxon>Pterygota</taxon>
        <taxon>Neoptera</taxon>
        <taxon>Endopterygota</taxon>
        <taxon>Diptera</taxon>
        <taxon>Nematocera</taxon>
        <taxon>Culicoidea</taxon>
        <taxon>Culicidae</taxon>
        <taxon>Anophelinae</taxon>
        <taxon>Anopheles</taxon>
    </lineage>
</organism>
<keyword evidence="2" id="KW-0812">Transmembrane</keyword>
<dbReference type="EMBL" id="ATLV01022294">
    <property type="status" value="NOT_ANNOTATED_CDS"/>
    <property type="molecule type" value="Genomic_DNA"/>
</dbReference>
<name>A0A084WAY9_ANOSI</name>
<dbReference type="VEuPathDB" id="VectorBase:ASIC015629"/>
<keyword evidence="2" id="KW-0472">Membrane</keyword>
<evidence type="ECO:0000256" key="1">
    <source>
        <dbReference type="SAM" id="MobiDB-lite"/>
    </source>
</evidence>
<feature type="transmembrane region" description="Helical" evidence="2">
    <location>
        <begin position="7"/>
        <end position="29"/>
    </location>
</feature>
<dbReference type="EnsemblMetazoa" id="ASIC015629-RA">
    <property type="protein sequence ID" value="ASIC015629-PA"/>
    <property type="gene ID" value="ASIC015629"/>
</dbReference>
<reference evidence="4" key="2">
    <citation type="submission" date="2020-05" db="UniProtKB">
        <authorList>
            <consortium name="EnsemblMetazoa"/>
        </authorList>
    </citation>
    <scope>IDENTIFICATION</scope>
</reference>
<evidence type="ECO:0000313" key="3">
    <source>
        <dbReference type="EMBL" id="KFB47383.1"/>
    </source>
</evidence>